<feature type="region of interest" description="Disordered" evidence="1">
    <location>
        <begin position="320"/>
        <end position="370"/>
    </location>
</feature>
<feature type="compositionally biased region" description="Polar residues" evidence="1">
    <location>
        <begin position="466"/>
        <end position="475"/>
    </location>
</feature>
<sequence>MSKTSFLTLKLILLICLNQIWSDQVLGKIDKLTEKEVKKLLTIAKKYNSNFNSKFKQNDFQTTPIYEGNNSKQINEEELGFFKSLINSIENKANKSENKKIKKSWKLFNPKFNEIINLMFEITTVINQNNEEEKGKIFIPIYYYGREYSKELLIKLTRNLKNWNNQNLTPEYIKNEFTGIFNSIHNLIKIIKWGKSENNRERMIQKIIKEGKEINYFDENLELIKLNLKEAKKAYNSEDNSRKKRATHNERRLARKLARIILRALFTDETNEKLDIIISYLVGGLIYLLFIAWPIAVRIFKITCNFPDFAWLRNHWPGGPGQNNGGGNNQEINPFNQHLHPQIHPQLHPPVHQPPQQIPWFQPHQQQQQAISYTDNNYTNSQSSSSSIQQLRSFNRQHSVNYPPQLQRYSDNESIDSDGQQDSDDEGSDNGEEHSHSTHYSSQDRKRRSVSLMSQNDKEKEENGGIQENNSDKTQIINFDSKQKFKGKGSRSSTLDGNRNFFDDNTTKNAYFPTSSTKNFEKKNRKKRDILEALREAWENCGEWLGIIFVLINLIAFFGIFVYLCYVL</sequence>
<evidence type="ECO:0000313" key="4">
    <source>
        <dbReference type="Proteomes" id="UP000887560"/>
    </source>
</evidence>
<accession>A0A915P6C7</accession>
<evidence type="ECO:0000256" key="1">
    <source>
        <dbReference type="SAM" id="MobiDB-lite"/>
    </source>
</evidence>
<keyword evidence="2" id="KW-0812">Transmembrane</keyword>
<organism evidence="4 5">
    <name type="scientific">Meloidogyne floridensis</name>
    <dbReference type="NCBI Taxonomy" id="298350"/>
    <lineage>
        <taxon>Eukaryota</taxon>
        <taxon>Metazoa</taxon>
        <taxon>Ecdysozoa</taxon>
        <taxon>Nematoda</taxon>
        <taxon>Chromadorea</taxon>
        <taxon>Rhabditida</taxon>
        <taxon>Tylenchina</taxon>
        <taxon>Tylenchomorpha</taxon>
        <taxon>Tylenchoidea</taxon>
        <taxon>Meloidogynidae</taxon>
        <taxon>Meloidogyninae</taxon>
        <taxon>Meloidogyne</taxon>
    </lineage>
</organism>
<keyword evidence="4" id="KW-1185">Reference proteome</keyword>
<dbReference type="Proteomes" id="UP000887560">
    <property type="component" value="Unplaced"/>
</dbReference>
<feature type="compositionally biased region" description="Low complexity" evidence="1">
    <location>
        <begin position="337"/>
        <end position="346"/>
    </location>
</feature>
<feature type="transmembrane region" description="Helical" evidence="2">
    <location>
        <begin position="544"/>
        <end position="564"/>
    </location>
</feature>
<feature type="compositionally biased region" description="Acidic residues" evidence="1">
    <location>
        <begin position="413"/>
        <end position="430"/>
    </location>
</feature>
<feature type="transmembrane region" description="Helical" evidence="2">
    <location>
        <begin position="277"/>
        <end position="297"/>
    </location>
</feature>
<evidence type="ECO:0000256" key="3">
    <source>
        <dbReference type="SAM" id="SignalP"/>
    </source>
</evidence>
<feature type="region of interest" description="Disordered" evidence="1">
    <location>
        <begin position="402"/>
        <end position="475"/>
    </location>
</feature>
<feature type="compositionally biased region" description="Pro residues" evidence="1">
    <location>
        <begin position="347"/>
        <end position="357"/>
    </location>
</feature>
<evidence type="ECO:0000256" key="2">
    <source>
        <dbReference type="SAM" id="Phobius"/>
    </source>
</evidence>
<dbReference type="WBParaSite" id="scf7180000424187.g12562">
    <property type="protein sequence ID" value="scf7180000424187.g12562"/>
    <property type="gene ID" value="scf7180000424187.g12562"/>
</dbReference>
<feature type="compositionally biased region" description="Low complexity" evidence="1">
    <location>
        <begin position="358"/>
        <end position="369"/>
    </location>
</feature>
<keyword evidence="2" id="KW-0472">Membrane</keyword>
<keyword evidence="3" id="KW-0732">Signal</keyword>
<protein>
    <submittedName>
        <fullName evidence="5">Transmembrane protein</fullName>
    </submittedName>
</protein>
<name>A0A915P6C7_9BILA</name>
<evidence type="ECO:0000313" key="5">
    <source>
        <dbReference type="WBParaSite" id="scf7180000424187.g12562"/>
    </source>
</evidence>
<feature type="chain" id="PRO_5036880689" evidence="3">
    <location>
        <begin position="23"/>
        <end position="568"/>
    </location>
</feature>
<feature type="signal peptide" evidence="3">
    <location>
        <begin position="1"/>
        <end position="22"/>
    </location>
</feature>
<keyword evidence="2" id="KW-1133">Transmembrane helix</keyword>
<dbReference type="AlphaFoldDB" id="A0A915P6C7"/>
<reference evidence="5" key="1">
    <citation type="submission" date="2022-11" db="UniProtKB">
        <authorList>
            <consortium name="WormBaseParasite"/>
        </authorList>
    </citation>
    <scope>IDENTIFICATION</scope>
</reference>
<proteinExistence type="predicted"/>